<evidence type="ECO:0000313" key="3">
    <source>
        <dbReference type="Proteomes" id="UP001190336"/>
    </source>
</evidence>
<reference evidence="2 3" key="1">
    <citation type="submission" date="2023-08" db="EMBL/GenBank/DDBJ databases">
        <authorList>
            <person name="Folkvardsen B D."/>
            <person name="Norman A."/>
        </authorList>
    </citation>
    <scope>NUCLEOTIDE SEQUENCE [LARGE SCALE GENOMIC DNA]</scope>
    <source>
        <strain evidence="2 3">Mu0083</strain>
    </source>
</reference>
<evidence type="ECO:0000313" key="2">
    <source>
        <dbReference type="EMBL" id="CAJ1498331.1"/>
    </source>
</evidence>
<feature type="transmembrane region" description="Helical" evidence="1">
    <location>
        <begin position="118"/>
        <end position="136"/>
    </location>
</feature>
<keyword evidence="3" id="KW-1185">Reference proteome</keyword>
<dbReference type="InterPro" id="IPR045466">
    <property type="entry name" value="DUF6498"/>
</dbReference>
<feature type="transmembrane region" description="Helical" evidence="1">
    <location>
        <begin position="157"/>
        <end position="176"/>
    </location>
</feature>
<proteinExistence type="predicted"/>
<organism evidence="2 3">
    <name type="scientific">[Mycobacterium] kokjensenii</name>
    <dbReference type="NCBI Taxonomy" id="3064287"/>
    <lineage>
        <taxon>Bacteria</taxon>
        <taxon>Bacillati</taxon>
        <taxon>Actinomycetota</taxon>
        <taxon>Actinomycetes</taxon>
        <taxon>Mycobacteriales</taxon>
        <taxon>Mycobacteriaceae</taxon>
        <taxon>Mycolicibacter</taxon>
    </lineage>
</organism>
<keyword evidence="1" id="KW-0812">Transmembrane</keyword>
<dbReference type="Pfam" id="PF20108">
    <property type="entry name" value="DUF6498"/>
    <property type="match status" value="1"/>
</dbReference>
<gene>
    <name evidence="2" type="ORF">MU0083_001901</name>
</gene>
<dbReference type="Proteomes" id="UP001190336">
    <property type="component" value="Chromosome"/>
</dbReference>
<protein>
    <submittedName>
        <fullName evidence="2">DUF6498-containing protein</fullName>
    </submittedName>
</protein>
<evidence type="ECO:0000256" key="1">
    <source>
        <dbReference type="SAM" id="Phobius"/>
    </source>
</evidence>
<keyword evidence="1" id="KW-1133">Transmembrane helix</keyword>
<accession>A0ABN9N6I5</accession>
<feature type="transmembrane region" description="Helical" evidence="1">
    <location>
        <begin position="182"/>
        <end position="200"/>
    </location>
</feature>
<dbReference type="EMBL" id="OY726394">
    <property type="protein sequence ID" value="CAJ1498331.1"/>
    <property type="molecule type" value="Genomic_DNA"/>
</dbReference>
<name>A0ABN9N6I5_9MYCO</name>
<dbReference type="RefSeq" id="WP_308477159.1">
    <property type="nucleotide sequence ID" value="NZ_OY726394.1"/>
</dbReference>
<keyword evidence="1" id="KW-0472">Membrane</keyword>
<feature type="transmembrane region" description="Helical" evidence="1">
    <location>
        <begin position="27"/>
        <end position="49"/>
    </location>
</feature>
<feature type="transmembrane region" description="Helical" evidence="1">
    <location>
        <begin position="82"/>
        <end position="102"/>
    </location>
</feature>
<sequence length="254" mass="28148">MLHLFAVLGVIAVPAFGWFGQHWSGATTVVVYWFENVATCLLLIARIALHQRLNPRSGHFRYRGPGSAGPANSSFLAGFARISLVFCVAHGIFLGAVLAILIQNDAPQLALIDLDWRAVWWGCLGVLCFLGIDFVGDLVNLRRWTFRDLEQSADAGLGRVMVVHLTLLLGFAGIAATDSPTAFFAVFIVLKSLAALSTVVPQWEPETAPRGLSNVMNRLPNVHPGERFEDVWAKDRAAERDRRRRNEQPWHPAR</sequence>